<dbReference type="Pfam" id="PF07722">
    <property type="entry name" value="Peptidase_C26"/>
    <property type="match status" value="1"/>
</dbReference>
<keyword evidence="11" id="KW-1185">Reference proteome</keyword>
<dbReference type="SUPFAM" id="SSF52317">
    <property type="entry name" value="Class I glutamine amidotransferase-like"/>
    <property type="match status" value="1"/>
</dbReference>
<feature type="active site" evidence="8">
    <location>
        <position position="247"/>
    </location>
</feature>
<comment type="similarity">
    <text evidence="2">Belongs to the peptidase C26 family.</text>
</comment>
<evidence type="ECO:0000313" key="10">
    <source>
        <dbReference type="EMBL" id="GFH53388.1"/>
    </source>
</evidence>
<protein>
    <recommendedName>
        <fullName evidence="3 8">folate gamma-glutamyl hydrolase</fullName>
        <ecNumber evidence="3 8">3.4.19.9</ecNumber>
    </recommendedName>
</protein>
<dbReference type="GO" id="GO:0005576">
    <property type="term" value="C:extracellular region"/>
    <property type="evidence" value="ECO:0007669"/>
    <property type="project" value="UniProtKB-SubCell"/>
</dbReference>
<accession>A0AAD3H808</accession>
<dbReference type="EC" id="3.4.19.9" evidence="3 8"/>
<gene>
    <name evidence="10" type="ORF">CTEN210_09864</name>
</gene>
<dbReference type="InterPro" id="IPR029062">
    <property type="entry name" value="Class_I_gatase-like"/>
</dbReference>
<evidence type="ECO:0000256" key="9">
    <source>
        <dbReference type="SAM" id="SignalP"/>
    </source>
</evidence>
<dbReference type="EMBL" id="BLLK01000047">
    <property type="protein sequence ID" value="GFH53388.1"/>
    <property type="molecule type" value="Genomic_DNA"/>
</dbReference>
<comment type="caution">
    <text evidence="10">The sequence shown here is derived from an EMBL/GenBank/DDBJ whole genome shotgun (WGS) entry which is preliminary data.</text>
</comment>
<dbReference type="PROSITE" id="PS51273">
    <property type="entry name" value="GATASE_TYPE_1"/>
    <property type="match status" value="1"/>
</dbReference>
<dbReference type="GO" id="GO:0034722">
    <property type="term" value="F:gamma-glutamyl-peptidase activity"/>
    <property type="evidence" value="ECO:0007669"/>
    <property type="project" value="UniProtKB-UniRule"/>
</dbReference>
<feature type="signal peptide" evidence="9">
    <location>
        <begin position="1"/>
        <end position="21"/>
    </location>
</feature>
<dbReference type="Proteomes" id="UP001054902">
    <property type="component" value="Unassembled WGS sequence"/>
</dbReference>
<sequence length="348" mass="39646">MSSHNQFILLLSSLLIISCLASSSTPVIGILSQPLRTHVTASENDINSTDSNYIAASYVKWVELSGARSIPIPYDADDELIHEIFSQINGLLLPGGAATLPSSLRTLWKLAMNVNQQPNQNFPIWGTCLGFEFMLELAAEEHVLQTGFNSNNVTWPLIFPTDQEQSTQEYYSTQSKLYPTPELKHMLSLKNITFNFHQNGIEPETFAKHEKLQKFFKITSYNYDLNGRPFVSSIESIQYPIYGVQYHPEKNAFEYGLQPGTSRPYEVISHTREALFLSFHLASFFGELMRNSTVGEYTLVDRHPMVIQYPLKIALNFEEMYVIPSAKYWKKEKEFGKNLRGSQESMLS</sequence>
<name>A0AAD3H808_9STRA</name>
<comment type="subcellular location">
    <subcellularLocation>
        <location evidence="1">Secreted</location>
        <location evidence="1">Extracellular space</location>
    </subcellularLocation>
</comment>
<dbReference type="GO" id="GO:0005773">
    <property type="term" value="C:vacuole"/>
    <property type="evidence" value="ECO:0007669"/>
    <property type="project" value="TreeGrafter"/>
</dbReference>
<evidence type="ECO:0000256" key="8">
    <source>
        <dbReference type="PROSITE-ProRule" id="PRU00607"/>
    </source>
</evidence>
<dbReference type="PANTHER" id="PTHR11315">
    <property type="entry name" value="PROTEASE FAMILY C26 GAMMA-GLUTAMYL HYDROLASE"/>
    <property type="match status" value="1"/>
</dbReference>
<evidence type="ECO:0000256" key="7">
    <source>
        <dbReference type="PIRSR" id="PIRSR615527-1"/>
    </source>
</evidence>
<evidence type="ECO:0000256" key="6">
    <source>
        <dbReference type="ARBA" id="ARBA00022801"/>
    </source>
</evidence>
<evidence type="ECO:0000256" key="5">
    <source>
        <dbReference type="ARBA" id="ARBA00022729"/>
    </source>
</evidence>
<evidence type="ECO:0000313" key="11">
    <source>
        <dbReference type="Proteomes" id="UP001054902"/>
    </source>
</evidence>
<organism evidence="10 11">
    <name type="scientific">Chaetoceros tenuissimus</name>
    <dbReference type="NCBI Taxonomy" id="426638"/>
    <lineage>
        <taxon>Eukaryota</taxon>
        <taxon>Sar</taxon>
        <taxon>Stramenopiles</taxon>
        <taxon>Ochrophyta</taxon>
        <taxon>Bacillariophyta</taxon>
        <taxon>Coscinodiscophyceae</taxon>
        <taxon>Chaetocerotophycidae</taxon>
        <taxon>Chaetocerotales</taxon>
        <taxon>Chaetocerotaceae</taxon>
        <taxon>Chaetoceros</taxon>
    </lineage>
</organism>
<keyword evidence="4" id="KW-0964">Secreted</keyword>
<dbReference type="AlphaFoldDB" id="A0AAD3H808"/>
<comment type="catalytic activity">
    <reaction evidence="8">
        <text>(6S)-5,6,7,8-tetrahydrofolyl-(gamma-L-Glu)(n) + (n-1) H2O = (6S)-5,6,7,8-tetrahydrofolate + (n-1) L-glutamate</text>
        <dbReference type="Rhea" id="RHEA:56784"/>
        <dbReference type="Rhea" id="RHEA-COMP:14738"/>
        <dbReference type="ChEBI" id="CHEBI:15377"/>
        <dbReference type="ChEBI" id="CHEBI:29985"/>
        <dbReference type="ChEBI" id="CHEBI:57453"/>
        <dbReference type="ChEBI" id="CHEBI:141005"/>
        <dbReference type="EC" id="3.4.19.9"/>
    </reaction>
</comment>
<feature type="active site" description="Nucleophile" evidence="7 8">
    <location>
        <position position="128"/>
    </location>
</feature>
<feature type="active site" description="Proton donor" evidence="7">
    <location>
        <position position="247"/>
    </location>
</feature>
<evidence type="ECO:0000256" key="2">
    <source>
        <dbReference type="ARBA" id="ARBA00011083"/>
    </source>
</evidence>
<dbReference type="PROSITE" id="PS51275">
    <property type="entry name" value="PEPTIDASE_C26_GGH"/>
    <property type="match status" value="1"/>
</dbReference>
<evidence type="ECO:0000256" key="3">
    <source>
        <dbReference type="ARBA" id="ARBA00012886"/>
    </source>
</evidence>
<dbReference type="Gene3D" id="3.40.50.880">
    <property type="match status" value="1"/>
</dbReference>
<feature type="chain" id="PRO_5042202778" description="folate gamma-glutamyl hydrolase" evidence="9">
    <location>
        <begin position="22"/>
        <end position="348"/>
    </location>
</feature>
<keyword evidence="6 8" id="KW-0378">Hydrolase</keyword>
<keyword evidence="5 9" id="KW-0732">Signal</keyword>
<evidence type="ECO:0000256" key="1">
    <source>
        <dbReference type="ARBA" id="ARBA00004239"/>
    </source>
</evidence>
<proteinExistence type="inferred from homology"/>
<evidence type="ECO:0000256" key="4">
    <source>
        <dbReference type="ARBA" id="ARBA00022525"/>
    </source>
</evidence>
<dbReference type="InterPro" id="IPR011697">
    <property type="entry name" value="Peptidase_C26"/>
</dbReference>
<dbReference type="GO" id="GO:0046900">
    <property type="term" value="P:tetrahydrofolylpolyglutamate metabolic process"/>
    <property type="evidence" value="ECO:0007669"/>
    <property type="project" value="TreeGrafter"/>
</dbReference>
<dbReference type="PANTHER" id="PTHR11315:SF0">
    <property type="entry name" value="FOLATE GAMMA-GLUTAMYL HYDROLASE"/>
    <property type="match status" value="1"/>
</dbReference>
<dbReference type="InterPro" id="IPR015527">
    <property type="entry name" value="Pept_C26_g-glut_hydrolase"/>
</dbReference>
<reference evidence="10 11" key="1">
    <citation type="journal article" date="2021" name="Sci. Rep.">
        <title>The genome of the diatom Chaetoceros tenuissimus carries an ancient integrated fragment of an extant virus.</title>
        <authorList>
            <person name="Hongo Y."/>
            <person name="Kimura K."/>
            <person name="Takaki Y."/>
            <person name="Yoshida Y."/>
            <person name="Baba S."/>
            <person name="Kobayashi G."/>
            <person name="Nagasaki K."/>
            <person name="Hano T."/>
            <person name="Tomaru Y."/>
        </authorList>
    </citation>
    <scope>NUCLEOTIDE SEQUENCE [LARGE SCALE GENOMIC DNA]</scope>
    <source>
        <strain evidence="10 11">NIES-3715</strain>
    </source>
</reference>